<name>A4BUK1_9GAMM</name>
<dbReference type="eggNOG" id="COG1502">
    <property type="taxonomic scope" value="Bacteria"/>
</dbReference>
<keyword evidence="3" id="KW-1185">Reference proteome</keyword>
<proteinExistence type="predicted"/>
<dbReference type="InterPro" id="IPR025202">
    <property type="entry name" value="PLD-like_dom"/>
</dbReference>
<dbReference type="GO" id="GO:0008808">
    <property type="term" value="F:cardiolipin synthase activity"/>
    <property type="evidence" value="ECO:0007669"/>
    <property type="project" value="TreeGrafter"/>
</dbReference>
<dbReference type="SMART" id="SM00155">
    <property type="entry name" value="PLDc"/>
    <property type="match status" value="2"/>
</dbReference>
<dbReference type="CDD" id="cd09159">
    <property type="entry name" value="PLDc_ybhO_like_2"/>
    <property type="match status" value="1"/>
</dbReference>
<evidence type="ECO:0000313" key="2">
    <source>
        <dbReference type="EMBL" id="EAR20567.1"/>
    </source>
</evidence>
<accession>A4BUK1</accession>
<dbReference type="OrthoDB" id="9762009at2"/>
<dbReference type="RefSeq" id="WP_005000914.1">
    <property type="nucleotide sequence ID" value="NZ_CH672427.1"/>
</dbReference>
<dbReference type="Proteomes" id="UP000003374">
    <property type="component" value="Unassembled WGS sequence"/>
</dbReference>
<dbReference type="STRING" id="314278.NB231_07207"/>
<feature type="domain" description="PLD phosphodiesterase" evidence="1">
    <location>
        <begin position="305"/>
        <end position="332"/>
    </location>
</feature>
<evidence type="ECO:0000313" key="3">
    <source>
        <dbReference type="Proteomes" id="UP000003374"/>
    </source>
</evidence>
<dbReference type="InterPro" id="IPR001736">
    <property type="entry name" value="PLipase_D/transphosphatidylase"/>
</dbReference>
<evidence type="ECO:0000259" key="1">
    <source>
        <dbReference type="PROSITE" id="PS50035"/>
    </source>
</evidence>
<feature type="domain" description="PLD phosphodiesterase" evidence="1">
    <location>
        <begin position="138"/>
        <end position="165"/>
    </location>
</feature>
<dbReference type="Pfam" id="PF13091">
    <property type="entry name" value="PLDc_2"/>
    <property type="match status" value="2"/>
</dbReference>
<dbReference type="CDD" id="cd09110">
    <property type="entry name" value="PLDc_CLS_1"/>
    <property type="match status" value="1"/>
</dbReference>
<reference evidence="2 3" key="1">
    <citation type="submission" date="2006-02" db="EMBL/GenBank/DDBJ databases">
        <authorList>
            <person name="Waterbury J."/>
            <person name="Ferriera S."/>
            <person name="Johnson J."/>
            <person name="Kravitz S."/>
            <person name="Halpern A."/>
            <person name="Remington K."/>
            <person name="Beeson K."/>
            <person name="Tran B."/>
            <person name="Rogers Y.-H."/>
            <person name="Friedman R."/>
            <person name="Venter J.C."/>
        </authorList>
    </citation>
    <scope>NUCLEOTIDE SEQUENCE [LARGE SCALE GENOMIC DNA]</scope>
    <source>
        <strain evidence="2 3">Nb-231</strain>
    </source>
</reference>
<dbReference type="Gene3D" id="3.30.870.10">
    <property type="entry name" value="Endonuclease Chain A"/>
    <property type="match status" value="2"/>
</dbReference>
<dbReference type="HOGENOM" id="CLU_038053_0_2_6"/>
<dbReference type="SUPFAM" id="SSF56024">
    <property type="entry name" value="Phospholipase D/nuclease"/>
    <property type="match status" value="2"/>
</dbReference>
<dbReference type="PROSITE" id="PS50035">
    <property type="entry name" value="PLD"/>
    <property type="match status" value="2"/>
</dbReference>
<dbReference type="PANTHER" id="PTHR21248:SF22">
    <property type="entry name" value="PHOSPHOLIPASE D"/>
    <property type="match status" value="1"/>
</dbReference>
<dbReference type="PANTHER" id="PTHR21248">
    <property type="entry name" value="CARDIOLIPIN SYNTHASE"/>
    <property type="match status" value="1"/>
</dbReference>
<dbReference type="EMBL" id="AAOF01000019">
    <property type="protein sequence ID" value="EAR20567.1"/>
    <property type="molecule type" value="Genomic_DNA"/>
</dbReference>
<protein>
    <submittedName>
        <fullName evidence="2">Cardiolipin synthetase</fullName>
    </submittedName>
</protein>
<dbReference type="GO" id="GO:0016020">
    <property type="term" value="C:membrane"/>
    <property type="evidence" value="ECO:0007669"/>
    <property type="project" value="TreeGrafter"/>
</dbReference>
<organism evidence="2 3">
    <name type="scientific">Nitrococcus mobilis Nb-231</name>
    <dbReference type="NCBI Taxonomy" id="314278"/>
    <lineage>
        <taxon>Bacteria</taxon>
        <taxon>Pseudomonadati</taxon>
        <taxon>Pseudomonadota</taxon>
        <taxon>Gammaproteobacteria</taxon>
        <taxon>Chromatiales</taxon>
        <taxon>Ectothiorhodospiraceae</taxon>
        <taxon>Nitrococcus</taxon>
    </lineage>
</organism>
<dbReference type="GO" id="GO:0032049">
    <property type="term" value="P:cardiolipin biosynthetic process"/>
    <property type="evidence" value="ECO:0007669"/>
    <property type="project" value="UniProtKB-ARBA"/>
</dbReference>
<dbReference type="AlphaFoldDB" id="A4BUK1"/>
<comment type="caution">
    <text evidence="2">The sequence shown here is derived from an EMBL/GenBank/DDBJ whole genome shotgun (WGS) entry which is preliminary data.</text>
</comment>
<sequence length="392" mass="45988">MLEIIAAGKQAMEKSIRRTMGRGAASRALTGMRDCVTAVFPKRVYIEGDELYHAMLSAIRSARRSISLETYIYADDAVGRRFSRALAERAESGVKVRLLVDAFGSLGCFPRRTEKELRVAGVQVRRFHRWQWRHPLRYNRRNHRKLLVIDRHYAFLGGFNIHEQSSRVHTGSERWRDTHVHFEGALAREAEALFDLFWYQRWRYHHALRLPATDVLASNHNSYTRQRLRYFVDDILESARLRLWVSTPYFVPDQHMQRRLIRAAQRGVDVRMLVPHKSDVQLTRWASCAVYAKLLDEGVRIFEYLPRMLHAKIVLADGEWCMVGTSNLDYRSSRHNYELNLISADPALCRELEEHFRRDLQGSAEVHHRGWAARPLFQRLVETIGWLIRGWL</sequence>
<gene>
    <name evidence="2" type="ORF">NB231_07207</name>
</gene>